<accession>A0A0S1XCL3</accession>
<sequence>MFLNILYATLISWGMHNFRFQNKGPKLKPFNEFVINLRNSQVSECLKALAGYSIDKFPEVKDNIKKLYSYLDPVRSKTKIVGRSKLLHFLFPNLIMPIDFRHTITFLQLPEPQWSTEIDAFLKIQEWASEFARDHKGKLEKLLDNEWNQTIPKVIDNLIIYYCKKHHDKSR</sequence>
<evidence type="ECO:0000313" key="1">
    <source>
        <dbReference type="EMBL" id="ALM75476.1"/>
    </source>
</evidence>
<reference evidence="1 2" key="1">
    <citation type="journal article" date="2016" name="Genome Announc.">
        <title>Complete genome sequence of the hyperthermophilic and piezophilic archaeon Thermococcus barophilus Ch5, capable of growth at the expense of hydrogenogenesis from carbon monoxide and formate.</title>
        <authorList>
            <person name="Oger P."/>
            <person name="Sokolova T.G."/>
            <person name="Kozhevnikova D.A."/>
            <person name="Taranov E.A."/>
            <person name="Vannier P."/>
            <person name="Lee H.S."/>
            <person name="Kwon K.K."/>
            <person name="Kang S.G."/>
            <person name="Lee J.H."/>
            <person name="Bonch-Osmolovskaya E.A."/>
            <person name="Lebedinsky A.V."/>
        </authorList>
    </citation>
    <scope>NUCLEOTIDE SEQUENCE [LARGE SCALE GENOMIC DNA]</scope>
    <source>
        <strain evidence="2">Ch5</strain>
    </source>
</reference>
<gene>
    <name evidence="1" type="ORF">TBCH5v1_1563</name>
</gene>
<dbReference type="EMBL" id="CP013050">
    <property type="protein sequence ID" value="ALM75476.1"/>
    <property type="molecule type" value="Genomic_DNA"/>
</dbReference>
<proteinExistence type="predicted"/>
<organism evidence="1 2">
    <name type="scientific">Thermococcus barophilus</name>
    <dbReference type="NCBI Taxonomy" id="55802"/>
    <lineage>
        <taxon>Archaea</taxon>
        <taxon>Methanobacteriati</taxon>
        <taxon>Methanobacteriota</taxon>
        <taxon>Thermococci</taxon>
        <taxon>Thermococcales</taxon>
        <taxon>Thermococcaceae</taxon>
        <taxon>Thermococcus</taxon>
    </lineage>
</organism>
<evidence type="ECO:0000313" key="2">
    <source>
        <dbReference type="Proteomes" id="UP000066042"/>
    </source>
</evidence>
<protein>
    <submittedName>
        <fullName evidence="1">Uncharacterized protein</fullName>
    </submittedName>
</protein>
<dbReference type="PATRIC" id="fig|55802.8.peg.1540"/>
<dbReference type="Proteomes" id="UP000066042">
    <property type="component" value="Chromosome"/>
</dbReference>
<dbReference type="AlphaFoldDB" id="A0A0S1XCL3"/>
<dbReference type="STRING" id="55802.TBCH5v1_1563"/>
<name>A0A0S1XCL3_THEBA</name>